<dbReference type="SUPFAM" id="SSF81631">
    <property type="entry name" value="PAP/OAS1 substrate-binding domain"/>
    <property type="match status" value="1"/>
</dbReference>
<dbReference type="PANTHER" id="PTHR12271:SF40">
    <property type="entry name" value="POLY(A) RNA POLYMERASE GLD2"/>
    <property type="match status" value="1"/>
</dbReference>
<dbReference type="Pfam" id="PF22600">
    <property type="entry name" value="MTPAP-like_central"/>
    <property type="match status" value="1"/>
</dbReference>
<organism evidence="11 12">
    <name type="scientific">Effrenium voratum</name>
    <dbReference type="NCBI Taxonomy" id="2562239"/>
    <lineage>
        <taxon>Eukaryota</taxon>
        <taxon>Sar</taxon>
        <taxon>Alveolata</taxon>
        <taxon>Dinophyceae</taxon>
        <taxon>Suessiales</taxon>
        <taxon>Symbiodiniaceae</taxon>
        <taxon>Effrenium</taxon>
    </lineage>
</organism>
<comment type="cofactor">
    <cofactor evidence="1">
        <name>Mn(2+)</name>
        <dbReference type="ChEBI" id="CHEBI:29035"/>
    </cofactor>
</comment>
<evidence type="ECO:0000256" key="1">
    <source>
        <dbReference type="ARBA" id="ARBA00001936"/>
    </source>
</evidence>
<feature type="region of interest" description="Disordered" evidence="8">
    <location>
        <begin position="285"/>
        <end position="305"/>
    </location>
</feature>
<name>A0AA36NBB8_9DINO</name>
<dbReference type="AlphaFoldDB" id="A0AA36NBB8"/>
<keyword evidence="5" id="KW-0808">Transferase</keyword>
<evidence type="ECO:0000256" key="2">
    <source>
        <dbReference type="ARBA" id="ARBA00001946"/>
    </source>
</evidence>
<dbReference type="GO" id="GO:0016779">
    <property type="term" value="F:nucleotidyltransferase activity"/>
    <property type="evidence" value="ECO:0007669"/>
    <property type="project" value="TreeGrafter"/>
</dbReference>
<dbReference type="Gene3D" id="3.30.460.10">
    <property type="entry name" value="Beta Polymerase, domain 2"/>
    <property type="match status" value="1"/>
</dbReference>
<evidence type="ECO:0000256" key="5">
    <source>
        <dbReference type="ARBA" id="ARBA00022679"/>
    </source>
</evidence>
<gene>
    <name evidence="11" type="ORF">EVOR1521_LOCUS23174</name>
</gene>
<keyword evidence="7" id="KW-0460">Magnesium</keyword>
<keyword evidence="4" id="KW-0963">Cytoplasm</keyword>
<dbReference type="Gene3D" id="1.10.1410.10">
    <property type="match status" value="1"/>
</dbReference>
<evidence type="ECO:0000313" key="12">
    <source>
        <dbReference type="Proteomes" id="UP001178507"/>
    </source>
</evidence>
<evidence type="ECO:0000256" key="4">
    <source>
        <dbReference type="ARBA" id="ARBA00022490"/>
    </source>
</evidence>
<evidence type="ECO:0000313" key="11">
    <source>
        <dbReference type="EMBL" id="CAJ1399679.1"/>
    </source>
</evidence>
<dbReference type="GO" id="GO:0046872">
    <property type="term" value="F:metal ion binding"/>
    <property type="evidence" value="ECO:0007669"/>
    <property type="project" value="UniProtKB-KW"/>
</dbReference>
<proteinExistence type="predicted"/>
<dbReference type="Proteomes" id="UP001178507">
    <property type="component" value="Unassembled WGS sequence"/>
</dbReference>
<dbReference type="GO" id="GO:0031123">
    <property type="term" value="P:RNA 3'-end processing"/>
    <property type="evidence" value="ECO:0007669"/>
    <property type="project" value="TreeGrafter"/>
</dbReference>
<feature type="compositionally biased region" description="Basic and acidic residues" evidence="8">
    <location>
        <begin position="250"/>
        <end position="264"/>
    </location>
</feature>
<feature type="domain" description="PAP-associated" evidence="9">
    <location>
        <begin position="547"/>
        <end position="614"/>
    </location>
</feature>
<dbReference type="InterPro" id="IPR043519">
    <property type="entry name" value="NT_sf"/>
</dbReference>
<dbReference type="CDD" id="cd05402">
    <property type="entry name" value="NT_PAP_TUTase"/>
    <property type="match status" value="1"/>
</dbReference>
<evidence type="ECO:0000256" key="6">
    <source>
        <dbReference type="ARBA" id="ARBA00022723"/>
    </source>
</evidence>
<protein>
    <submittedName>
        <fullName evidence="11">Uncharacterized protein</fullName>
    </submittedName>
</protein>
<feature type="domain" description="Poly(A) RNA polymerase mitochondrial-like central palm" evidence="10">
    <location>
        <begin position="338"/>
        <end position="457"/>
    </location>
</feature>
<evidence type="ECO:0000256" key="3">
    <source>
        <dbReference type="ARBA" id="ARBA00004496"/>
    </source>
</evidence>
<feature type="region of interest" description="Disordered" evidence="8">
    <location>
        <begin position="205"/>
        <end position="267"/>
    </location>
</feature>
<sequence length="655" mass="74057">MGRGQRQTLNYARLQLADSDVPALGLKQAATHYGEVDVSQNRLSAKGIEEVVNYCIRCSDLRVLKAYKNEIGDAGARHIARLIRRCRYIEEVHLSHNQLTEEGVRVIIEAACPRPQQASPLWLRLERNWVAEPASLLQELVDHSSVCGRTDERRCTNRHCAWKRQVHVPFLHMQREVVKEENRQSKIVQTLFREYEKTCAEPGLKEEVESKKASTRTGDWQAETEPARDPKTQAKDRLKKESQKAQLLTDTRKEAKESEKKAKANADLQPAKAVWEVRLRTADVRPEAAQEAAQDGLSGPDEAQSLGSAPSLELEFLLAHSWRLKTMLNAKQQMTGSEDVAWLEACVRQLHAIMEDLEPERQWKTEPFGSMKTGFCLRGCDLDIAVLSGVPETAINDKDILAKLSSILAQKPEFKVKQVVPWARVPILKLEYRGRDVDISVNNFKAVANSKLLAAYARLDPLIPEFGTAVKLWAKASQLCGASEGNLSSYAFILMAVYFLQVASGDELPCLQDELPSGWDGDDQALDTLAREQCKNWRSSSSLWMYLAGFFAFYSNARGPLALEGYEPFRWGEEVVSVRLGRRSRRLTVESEEFQELGRRQKGFLHIEDPVELSRNLRDALWPGHEELLRHQLQQTHGIFVLQAKSMLPGAPMEV</sequence>
<dbReference type="PANTHER" id="PTHR12271">
    <property type="entry name" value="POLY A POLYMERASE CID PAP -RELATED"/>
    <property type="match status" value="1"/>
</dbReference>
<dbReference type="InterPro" id="IPR054708">
    <property type="entry name" value="MTPAP-like_central"/>
</dbReference>
<accession>A0AA36NBB8</accession>
<feature type="compositionally biased region" description="Basic and acidic residues" evidence="8">
    <location>
        <begin position="225"/>
        <end position="243"/>
    </location>
</feature>
<dbReference type="Gene3D" id="3.80.10.10">
    <property type="entry name" value="Ribonuclease Inhibitor"/>
    <property type="match status" value="1"/>
</dbReference>
<comment type="caution">
    <text evidence="11">The sequence shown here is derived from an EMBL/GenBank/DDBJ whole genome shotgun (WGS) entry which is preliminary data.</text>
</comment>
<dbReference type="InterPro" id="IPR032675">
    <property type="entry name" value="LRR_dom_sf"/>
</dbReference>
<evidence type="ECO:0000256" key="7">
    <source>
        <dbReference type="ARBA" id="ARBA00022842"/>
    </source>
</evidence>
<dbReference type="Pfam" id="PF03828">
    <property type="entry name" value="PAP_assoc"/>
    <property type="match status" value="1"/>
</dbReference>
<keyword evidence="12" id="KW-1185">Reference proteome</keyword>
<dbReference type="SUPFAM" id="SSF52047">
    <property type="entry name" value="RNI-like"/>
    <property type="match status" value="1"/>
</dbReference>
<comment type="cofactor">
    <cofactor evidence="2">
        <name>Mg(2+)</name>
        <dbReference type="ChEBI" id="CHEBI:18420"/>
    </cofactor>
</comment>
<evidence type="ECO:0000256" key="8">
    <source>
        <dbReference type="SAM" id="MobiDB-lite"/>
    </source>
</evidence>
<dbReference type="InterPro" id="IPR002058">
    <property type="entry name" value="PAP_assoc"/>
</dbReference>
<evidence type="ECO:0000259" key="9">
    <source>
        <dbReference type="Pfam" id="PF03828"/>
    </source>
</evidence>
<evidence type="ECO:0000259" key="10">
    <source>
        <dbReference type="Pfam" id="PF22600"/>
    </source>
</evidence>
<dbReference type="SUPFAM" id="SSF81301">
    <property type="entry name" value="Nucleotidyltransferase"/>
    <property type="match status" value="1"/>
</dbReference>
<comment type="subcellular location">
    <subcellularLocation>
        <location evidence="3">Cytoplasm</location>
    </subcellularLocation>
</comment>
<reference evidence="11" key="1">
    <citation type="submission" date="2023-08" db="EMBL/GenBank/DDBJ databases">
        <authorList>
            <person name="Chen Y."/>
            <person name="Shah S."/>
            <person name="Dougan E. K."/>
            <person name="Thang M."/>
            <person name="Chan C."/>
        </authorList>
    </citation>
    <scope>NUCLEOTIDE SEQUENCE</scope>
</reference>
<keyword evidence="6" id="KW-0479">Metal-binding</keyword>
<dbReference type="EMBL" id="CAUJNA010003344">
    <property type="protein sequence ID" value="CAJ1399679.1"/>
    <property type="molecule type" value="Genomic_DNA"/>
</dbReference>
<dbReference type="GO" id="GO:0005737">
    <property type="term" value="C:cytoplasm"/>
    <property type="evidence" value="ECO:0007669"/>
    <property type="project" value="UniProtKB-SubCell"/>
</dbReference>